<accession>A0A8G2C8B1</accession>
<dbReference type="Proteomes" id="UP000184001">
    <property type="component" value="Unassembled WGS sequence"/>
</dbReference>
<protein>
    <submittedName>
        <fullName evidence="8">Cytochrome c</fullName>
    </submittedName>
</protein>
<feature type="chain" id="PRO_5034166486" evidence="5">
    <location>
        <begin position="24"/>
        <end position="105"/>
    </location>
</feature>
<keyword evidence="10" id="KW-1185">Reference proteome</keyword>
<keyword evidence="5" id="KW-0732">Signal</keyword>
<keyword evidence="1 4" id="KW-0349">Heme</keyword>
<evidence type="ECO:0000256" key="3">
    <source>
        <dbReference type="ARBA" id="ARBA00023004"/>
    </source>
</evidence>
<evidence type="ECO:0000313" key="10">
    <source>
        <dbReference type="Proteomes" id="UP001568358"/>
    </source>
</evidence>
<keyword evidence="3 4" id="KW-0408">Iron</keyword>
<dbReference type="AlphaFoldDB" id="A0A8G2C8B1"/>
<feature type="domain" description="Cytochrome c" evidence="6">
    <location>
        <begin position="23"/>
        <end position="105"/>
    </location>
</feature>
<dbReference type="Proteomes" id="UP001568358">
    <property type="component" value="Unassembled WGS sequence"/>
</dbReference>
<name>A0A8G2C8B1_9BACT</name>
<dbReference type="RefSeq" id="WP_020002107.1">
    <property type="nucleotide sequence ID" value="NZ_CP192219.1"/>
</dbReference>
<gene>
    <name evidence="7" type="ORF">AB2Z07_05035</name>
    <name evidence="8" type="ORF">SAMN05660830_00993</name>
</gene>
<dbReference type="GO" id="GO:0046872">
    <property type="term" value="F:metal ion binding"/>
    <property type="evidence" value="ECO:0007669"/>
    <property type="project" value="UniProtKB-KW"/>
</dbReference>
<dbReference type="EMBL" id="FQZR01000002">
    <property type="protein sequence ID" value="SHI78780.1"/>
    <property type="molecule type" value="Genomic_DNA"/>
</dbReference>
<dbReference type="Pfam" id="PF00034">
    <property type="entry name" value="Cytochrom_C"/>
    <property type="match status" value="1"/>
</dbReference>
<dbReference type="SUPFAM" id="SSF46626">
    <property type="entry name" value="Cytochrome c"/>
    <property type="match status" value="1"/>
</dbReference>
<feature type="signal peptide" evidence="5">
    <location>
        <begin position="1"/>
        <end position="23"/>
    </location>
</feature>
<evidence type="ECO:0000313" key="8">
    <source>
        <dbReference type="EMBL" id="SHI78780.1"/>
    </source>
</evidence>
<dbReference type="InterPro" id="IPR009056">
    <property type="entry name" value="Cyt_c-like_dom"/>
</dbReference>
<dbReference type="Gene3D" id="1.10.760.10">
    <property type="entry name" value="Cytochrome c-like domain"/>
    <property type="match status" value="1"/>
</dbReference>
<evidence type="ECO:0000256" key="5">
    <source>
        <dbReference type="SAM" id="SignalP"/>
    </source>
</evidence>
<organism evidence="8 9">
    <name type="scientific">Halodesulfovibrio aestuarii</name>
    <dbReference type="NCBI Taxonomy" id="126333"/>
    <lineage>
        <taxon>Bacteria</taxon>
        <taxon>Pseudomonadati</taxon>
        <taxon>Thermodesulfobacteriota</taxon>
        <taxon>Desulfovibrionia</taxon>
        <taxon>Desulfovibrionales</taxon>
        <taxon>Desulfovibrionaceae</taxon>
        <taxon>Halodesulfovibrio</taxon>
    </lineage>
</organism>
<comment type="caution">
    <text evidence="8">The sequence shown here is derived from an EMBL/GenBank/DDBJ whole genome shotgun (WGS) entry which is preliminary data.</text>
</comment>
<evidence type="ECO:0000256" key="1">
    <source>
        <dbReference type="ARBA" id="ARBA00022617"/>
    </source>
</evidence>
<dbReference type="PROSITE" id="PS51007">
    <property type="entry name" value="CYTC"/>
    <property type="match status" value="1"/>
</dbReference>
<proteinExistence type="predicted"/>
<sequence length="105" mass="11051">MKKAAVCFAIFSLLLAGVSLGMAEDTGGKKIYATCVGCHGVNGETMALGVSKPLKGQTADQVLEKLNGYAAGTFGGNKKGVMMSIAKRLKEEDRVKVAEYISTFE</sequence>
<dbReference type="GO" id="GO:0009055">
    <property type="term" value="F:electron transfer activity"/>
    <property type="evidence" value="ECO:0007669"/>
    <property type="project" value="InterPro"/>
</dbReference>
<keyword evidence="2 4" id="KW-0479">Metal-binding</keyword>
<evidence type="ECO:0000313" key="9">
    <source>
        <dbReference type="Proteomes" id="UP000184001"/>
    </source>
</evidence>
<reference evidence="7 10" key="2">
    <citation type="submission" date="2024-07" db="EMBL/GenBank/DDBJ databases">
        <title>Active virus-host system and metabolic interactions in a Lokiarchaeon culture.</title>
        <authorList>
            <person name="Ponce Toledo R.I."/>
            <person name="Rodrigues Oliveira T."/>
            <person name="Schleper C."/>
        </authorList>
    </citation>
    <scope>NUCLEOTIDE SEQUENCE [LARGE SCALE GENOMIC DNA]</scope>
    <source>
        <strain evidence="7 10">B35</strain>
    </source>
</reference>
<evidence type="ECO:0000259" key="6">
    <source>
        <dbReference type="PROSITE" id="PS51007"/>
    </source>
</evidence>
<dbReference type="InterPro" id="IPR036909">
    <property type="entry name" value="Cyt_c-like_dom_sf"/>
</dbReference>
<evidence type="ECO:0000256" key="4">
    <source>
        <dbReference type="PROSITE-ProRule" id="PRU00433"/>
    </source>
</evidence>
<evidence type="ECO:0000313" key="7">
    <source>
        <dbReference type="EMBL" id="MEZ6852901.1"/>
    </source>
</evidence>
<evidence type="ECO:0000256" key="2">
    <source>
        <dbReference type="ARBA" id="ARBA00022723"/>
    </source>
</evidence>
<reference evidence="8 9" key="1">
    <citation type="submission" date="2016-11" db="EMBL/GenBank/DDBJ databases">
        <authorList>
            <person name="Varghese N."/>
            <person name="Submissions S."/>
        </authorList>
    </citation>
    <scope>NUCLEOTIDE SEQUENCE [LARGE SCALE GENOMIC DNA]</scope>
    <source>
        <strain evidence="8 9">DSM 17919</strain>
    </source>
</reference>
<dbReference type="EMBL" id="JBFSOO010000003">
    <property type="protein sequence ID" value="MEZ6852901.1"/>
    <property type="molecule type" value="Genomic_DNA"/>
</dbReference>
<dbReference type="GO" id="GO:0020037">
    <property type="term" value="F:heme binding"/>
    <property type="evidence" value="ECO:0007669"/>
    <property type="project" value="InterPro"/>
</dbReference>